<accession>M3VBT8</accession>
<organism evidence="2 3">
    <name type="scientific">Gordonia malaquae NBRC 108250</name>
    <dbReference type="NCBI Taxonomy" id="1223542"/>
    <lineage>
        <taxon>Bacteria</taxon>
        <taxon>Bacillati</taxon>
        <taxon>Actinomycetota</taxon>
        <taxon>Actinomycetes</taxon>
        <taxon>Mycobacteriales</taxon>
        <taxon>Gordoniaceae</taxon>
        <taxon>Gordonia</taxon>
    </lineage>
</organism>
<keyword evidence="3" id="KW-1185">Reference proteome</keyword>
<dbReference type="OrthoDB" id="9918786at2"/>
<dbReference type="EMBL" id="BAOP01000022">
    <property type="protein sequence ID" value="GAC80838.1"/>
    <property type="molecule type" value="Genomic_DNA"/>
</dbReference>
<dbReference type="AlphaFoldDB" id="M3VBT8"/>
<dbReference type="RefSeq" id="WP_008380139.1">
    <property type="nucleotide sequence ID" value="NZ_BAOP01000022.1"/>
</dbReference>
<proteinExistence type="predicted"/>
<gene>
    <name evidence="2" type="ORF">GM1_022_00490</name>
</gene>
<dbReference type="eggNOG" id="ENOG5031W27">
    <property type="taxonomic scope" value="Bacteria"/>
</dbReference>
<reference evidence="2 3" key="1">
    <citation type="submission" date="2013-02" db="EMBL/GenBank/DDBJ databases">
        <title>Whole genome shotgun sequence of Gordonia malaquae NBRC 108250.</title>
        <authorList>
            <person name="Yoshida I."/>
            <person name="Hosoyama A."/>
            <person name="Tsuchikane K."/>
            <person name="Ando Y."/>
            <person name="Baba S."/>
            <person name="Ohji S."/>
            <person name="Hamada M."/>
            <person name="Tamura T."/>
            <person name="Yamazoe A."/>
            <person name="Yamazaki S."/>
            <person name="Fujita N."/>
        </authorList>
    </citation>
    <scope>NUCLEOTIDE SEQUENCE [LARGE SCALE GENOMIC DNA]</scope>
    <source>
        <strain evidence="2 3">NBRC 108250</strain>
    </source>
</reference>
<sequence>MKSIKSRVAATALALGIGATAALGATVTAGEASAKVASGNYWFTSTSLLSGLSDRKPVMIKGNVMTEYVYGTKAHTRLVPTRNGAYYDAQPGGRIVLTKRAHGRYSGYGALLGIHTHSVKLTPRR</sequence>
<comment type="caution">
    <text evidence="2">The sequence shown here is derived from an EMBL/GenBank/DDBJ whole genome shotgun (WGS) entry which is preliminary data.</text>
</comment>
<protein>
    <submittedName>
        <fullName evidence="2">Uncharacterized protein</fullName>
    </submittedName>
</protein>
<evidence type="ECO:0000256" key="1">
    <source>
        <dbReference type="SAM" id="SignalP"/>
    </source>
</evidence>
<feature type="chain" id="PRO_5038717900" evidence="1">
    <location>
        <begin position="22"/>
        <end position="125"/>
    </location>
</feature>
<evidence type="ECO:0000313" key="3">
    <source>
        <dbReference type="Proteomes" id="UP000035009"/>
    </source>
</evidence>
<evidence type="ECO:0000313" key="2">
    <source>
        <dbReference type="EMBL" id="GAC80838.1"/>
    </source>
</evidence>
<dbReference type="Proteomes" id="UP000035009">
    <property type="component" value="Unassembled WGS sequence"/>
</dbReference>
<dbReference type="STRING" id="410332.SAMN04488550_0599"/>
<feature type="signal peptide" evidence="1">
    <location>
        <begin position="1"/>
        <end position="21"/>
    </location>
</feature>
<keyword evidence="1" id="KW-0732">Signal</keyword>
<name>M3VBT8_GORML</name>